<dbReference type="SUPFAM" id="SSF53474">
    <property type="entry name" value="alpha/beta-Hydrolases"/>
    <property type="match status" value="1"/>
</dbReference>
<reference evidence="3 4" key="1">
    <citation type="journal article" date="2023" name="Environ Microbiome">
        <title>A coral-associated actinobacterium mitigates coral bleaching under heat stress.</title>
        <authorList>
            <person name="Li J."/>
            <person name="Zou Y."/>
            <person name="Li Q."/>
            <person name="Zhang J."/>
            <person name="Bourne D.G."/>
            <person name="Lyu Y."/>
            <person name="Liu C."/>
            <person name="Zhang S."/>
        </authorList>
    </citation>
    <scope>NUCLEOTIDE SEQUENCE [LARGE SCALE GENOMIC DNA]</scope>
    <source>
        <strain evidence="3 4">SCSIO 13291</strain>
    </source>
</reference>
<protein>
    <submittedName>
        <fullName evidence="3">Alpha/beta hydrolase</fullName>
    </submittedName>
</protein>
<dbReference type="Pfam" id="PF00561">
    <property type="entry name" value="Abhydrolase_1"/>
    <property type="match status" value="1"/>
</dbReference>
<keyword evidence="4" id="KW-1185">Reference proteome</keyword>
<dbReference type="Proteomes" id="UP001434337">
    <property type="component" value="Chromosome"/>
</dbReference>
<dbReference type="InterPro" id="IPR000639">
    <property type="entry name" value="Epox_hydrolase-like"/>
</dbReference>
<keyword evidence="1" id="KW-0560">Oxidoreductase</keyword>
<dbReference type="RefSeq" id="WP_342372180.1">
    <property type="nucleotide sequence ID" value="NZ_CP115965.1"/>
</dbReference>
<evidence type="ECO:0000256" key="1">
    <source>
        <dbReference type="ARBA" id="ARBA00022559"/>
    </source>
</evidence>
<gene>
    <name evidence="3" type="ORF">PCC79_13910</name>
</gene>
<proteinExistence type="predicted"/>
<dbReference type="Gene3D" id="3.40.50.1820">
    <property type="entry name" value="alpha/beta hydrolase"/>
    <property type="match status" value="1"/>
</dbReference>
<dbReference type="InterPro" id="IPR029058">
    <property type="entry name" value="AB_hydrolase_fold"/>
</dbReference>
<dbReference type="GO" id="GO:0016787">
    <property type="term" value="F:hydrolase activity"/>
    <property type="evidence" value="ECO:0007669"/>
    <property type="project" value="UniProtKB-KW"/>
</dbReference>
<dbReference type="InterPro" id="IPR000073">
    <property type="entry name" value="AB_hydrolase_1"/>
</dbReference>
<dbReference type="InterPro" id="IPR050471">
    <property type="entry name" value="AB_hydrolase"/>
</dbReference>
<keyword evidence="1" id="KW-0575">Peroxidase</keyword>
<evidence type="ECO:0000313" key="3">
    <source>
        <dbReference type="EMBL" id="WZW97975.1"/>
    </source>
</evidence>
<keyword evidence="3" id="KW-0378">Hydrolase</keyword>
<dbReference type="PRINTS" id="PR00111">
    <property type="entry name" value="ABHYDROLASE"/>
</dbReference>
<dbReference type="PRINTS" id="PR00412">
    <property type="entry name" value="EPOXHYDRLASE"/>
</dbReference>
<evidence type="ECO:0000259" key="2">
    <source>
        <dbReference type="Pfam" id="PF00561"/>
    </source>
</evidence>
<accession>A0ABZ3C5A3</accession>
<dbReference type="PANTHER" id="PTHR43433:SF4">
    <property type="entry name" value="NON-HEME CHLOROPEROXIDASE-RELATED"/>
    <property type="match status" value="1"/>
</dbReference>
<dbReference type="EMBL" id="CP115965">
    <property type="protein sequence ID" value="WZW97975.1"/>
    <property type="molecule type" value="Genomic_DNA"/>
</dbReference>
<name>A0ABZ3C5A3_9ACTN</name>
<dbReference type="PANTHER" id="PTHR43433">
    <property type="entry name" value="HYDROLASE, ALPHA/BETA FOLD FAMILY PROTEIN"/>
    <property type="match status" value="1"/>
</dbReference>
<organism evidence="3 4">
    <name type="scientific">Propioniciclava soli</name>
    <dbReference type="NCBI Taxonomy" id="2775081"/>
    <lineage>
        <taxon>Bacteria</taxon>
        <taxon>Bacillati</taxon>
        <taxon>Actinomycetota</taxon>
        <taxon>Actinomycetes</taxon>
        <taxon>Propionibacteriales</taxon>
        <taxon>Propionibacteriaceae</taxon>
        <taxon>Propioniciclava</taxon>
    </lineage>
</organism>
<feature type="domain" description="AB hydrolase-1" evidence="2">
    <location>
        <begin position="31"/>
        <end position="266"/>
    </location>
</feature>
<sequence length="282" mass="30245">MPYLTVPKESPVTEMTPIQLYVEDSGGRGRPVVLIHGWPLSAEAWSAQTDALVAAGHRVIAYDRRGFGRSDKAPNGYDYDTFARDLDEIITQLDLDGAVLVGFSMGGGEVARYLGTYGQRRVAGAVLAASVTPALCITGDNPDGGMPFEGFAELRNQCRGDRQGFLAQFMTNFFSNPDALAVSQSQLDEALRIAGQGSDQALQDSIIAWATDFRADLAKLTVPTLVIHGDSDNNVPFEASGQRAHALIQGSRLHVVAGGPHGINVSHADEFNRVLLDFIASL</sequence>
<evidence type="ECO:0000313" key="4">
    <source>
        <dbReference type="Proteomes" id="UP001434337"/>
    </source>
</evidence>